<evidence type="ECO:0000313" key="1">
    <source>
        <dbReference type="EMBL" id="SHM33560.1"/>
    </source>
</evidence>
<name>A0A1M7HYM8_9BACT</name>
<reference evidence="1 2" key="1">
    <citation type="submission" date="2016-11" db="EMBL/GenBank/DDBJ databases">
        <authorList>
            <person name="Jaros S."/>
            <person name="Januszkiewicz K."/>
            <person name="Wedrychowicz H."/>
        </authorList>
    </citation>
    <scope>NUCLEOTIDE SEQUENCE [LARGE SCALE GENOMIC DNA]</scope>
    <source>
        <strain evidence="1 2">DSM 27406</strain>
    </source>
</reference>
<dbReference type="EMBL" id="FRBL01000007">
    <property type="protein sequence ID" value="SHM33560.1"/>
    <property type="molecule type" value="Genomic_DNA"/>
</dbReference>
<evidence type="ECO:0000313" key="2">
    <source>
        <dbReference type="Proteomes" id="UP000184420"/>
    </source>
</evidence>
<dbReference type="RefSeq" id="WP_073084555.1">
    <property type="nucleotide sequence ID" value="NZ_FRBL01000007.1"/>
</dbReference>
<keyword evidence="2" id="KW-1185">Reference proteome</keyword>
<dbReference type="STRING" id="1419482.SAMN05444266_107434"/>
<dbReference type="Proteomes" id="UP000184420">
    <property type="component" value="Unassembled WGS sequence"/>
</dbReference>
<dbReference type="AlphaFoldDB" id="A0A1M7HYM8"/>
<gene>
    <name evidence="1" type="ORF">SAMN05444266_107434</name>
</gene>
<dbReference type="OrthoDB" id="1121837at2"/>
<protein>
    <recommendedName>
        <fullName evidence="3">DUF4286 domain-containing protein</fullName>
    </recommendedName>
</protein>
<proteinExistence type="predicted"/>
<sequence>MIIYNITTKVATGIHPEWMHWMREEQIPAILNTGLFHDYRMCRLLDQDDSEGPTYAIQYFTDSMENYNTFMAEHSGGLRQRGYELFGDQFIAFGTVMQTI</sequence>
<dbReference type="InterPro" id="IPR025563">
    <property type="entry name" value="DUF4286"/>
</dbReference>
<organism evidence="1 2">
    <name type="scientific">Chitinophaga jiangningensis</name>
    <dbReference type="NCBI Taxonomy" id="1419482"/>
    <lineage>
        <taxon>Bacteria</taxon>
        <taxon>Pseudomonadati</taxon>
        <taxon>Bacteroidota</taxon>
        <taxon>Chitinophagia</taxon>
        <taxon>Chitinophagales</taxon>
        <taxon>Chitinophagaceae</taxon>
        <taxon>Chitinophaga</taxon>
    </lineage>
</organism>
<dbReference type="Pfam" id="PF14114">
    <property type="entry name" value="DUF4286"/>
    <property type="match status" value="1"/>
</dbReference>
<accession>A0A1M7HYM8</accession>
<evidence type="ECO:0008006" key="3">
    <source>
        <dbReference type="Google" id="ProtNLM"/>
    </source>
</evidence>